<evidence type="ECO:0000313" key="1">
    <source>
        <dbReference type="EMBL" id="KAJ9065892.1"/>
    </source>
</evidence>
<dbReference type="Proteomes" id="UP001165960">
    <property type="component" value="Unassembled WGS sequence"/>
</dbReference>
<comment type="caution">
    <text evidence="1">The sequence shown here is derived from an EMBL/GenBank/DDBJ whole genome shotgun (WGS) entry which is preliminary data.</text>
</comment>
<name>A0ACC2SUF3_9FUNG</name>
<sequence>MMEKVKSMIDTTYKPYMSDNKGEGDNKEPQSFQTTKGEKVLKKFAVFCSQVPMPCVVPKSNESIPTAKNSKYHVIPNATYVIFARLMKEKKTSRRPQQSLFMNLWFKQILPYLVLVIFHLNSGQVDNQVASPSRDQPAKLPQVLYRPPGAPFGPVHFTEYPPNPAYLEYDLETILIADPLARTRSTKYIGREGKRIKIPPLLFKDNVLCSHDSAINSKTRPPTGTYRRSQTTSTQLFGVLCITLTGLMDSMVPNSGPWSLLIKFVSYIIKLAPILWWALPASLAAPHPKPPNASTYDWLPDNLQYIHENSPENIKYHQKYAKTVTALKEKGTIKFFYIDKSSFLLSMRNEYGYVHKGEMNSTSWRAAVWSVAYSMVVLLGPLDIELYQMIKGSIIVGPFWNFSNWFRSTSKCKDPTIREVLEKKRGQVGYLEPCERCHNWIDHHHQSKVFGVYVIASEITSKIREYVIYIGVYGYGLDGVGQYQRGPGVPLGGVDLRWLLVVVIAR</sequence>
<keyword evidence="2" id="KW-1185">Reference proteome</keyword>
<proteinExistence type="predicted"/>
<dbReference type="EMBL" id="QTSX02004319">
    <property type="protein sequence ID" value="KAJ9065892.1"/>
    <property type="molecule type" value="Genomic_DNA"/>
</dbReference>
<accession>A0ACC2SUF3</accession>
<evidence type="ECO:0000313" key="2">
    <source>
        <dbReference type="Proteomes" id="UP001165960"/>
    </source>
</evidence>
<reference evidence="1" key="1">
    <citation type="submission" date="2022-04" db="EMBL/GenBank/DDBJ databases">
        <title>Genome of the entomopathogenic fungus Entomophthora muscae.</title>
        <authorList>
            <person name="Elya C."/>
            <person name="Lovett B.R."/>
            <person name="Lee E."/>
            <person name="Macias A.M."/>
            <person name="Hajek A.E."/>
            <person name="De Bivort B.L."/>
            <person name="Kasson M.T."/>
            <person name="De Fine Licht H.H."/>
            <person name="Stajich J.E."/>
        </authorList>
    </citation>
    <scope>NUCLEOTIDE SEQUENCE</scope>
    <source>
        <strain evidence="1">Berkeley</strain>
    </source>
</reference>
<organism evidence="1 2">
    <name type="scientific">Entomophthora muscae</name>
    <dbReference type="NCBI Taxonomy" id="34485"/>
    <lineage>
        <taxon>Eukaryota</taxon>
        <taxon>Fungi</taxon>
        <taxon>Fungi incertae sedis</taxon>
        <taxon>Zoopagomycota</taxon>
        <taxon>Entomophthoromycotina</taxon>
        <taxon>Entomophthoromycetes</taxon>
        <taxon>Entomophthorales</taxon>
        <taxon>Entomophthoraceae</taxon>
        <taxon>Entomophthora</taxon>
    </lineage>
</organism>
<gene>
    <name evidence="1" type="ORF">DSO57_1015125</name>
</gene>
<protein>
    <submittedName>
        <fullName evidence="1">Uncharacterized protein</fullName>
    </submittedName>
</protein>